<evidence type="ECO:0000313" key="3">
    <source>
        <dbReference type="EMBL" id="MFD2872229.1"/>
    </source>
</evidence>
<feature type="signal peptide" evidence="1">
    <location>
        <begin position="1"/>
        <end position="18"/>
    </location>
</feature>
<dbReference type="InterPro" id="IPR018649">
    <property type="entry name" value="SHOCT"/>
</dbReference>
<dbReference type="RefSeq" id="WP_377183670.1">
    <property type="nucleotide sequence ID" value="NZ_JBHUPD010000001.1"/>
</dbReference>
<evidence type="ECO:0000256" key="1">
    <source>
        <dbReference type="SAM" id="SignalP"/>
    </source>
</evidence>
<sequence>MKRLTIAMLVLIPFLSQAQKEYKASNGITYHVGDTLRLGLGSKADGSFLYVEDKGPLGGLGPFGNIGPGRSQPARSLPKDFANVGAVIKSITKTSANGVSKYAFSVNPGGPMRYTVYIDDAIAACEVRPCKSDASAAATTTGAVADEIKKLKVLLDSGAITKSEYDAQKKKLLGE</sequence>
<proteinExistence type="predicted"/>
<evidence type="ECO:0000259" key="2">
    <source>
        <dbReference type="Pfam" id="PF09851"/>
    </source>
</evidence>
<name>A0ABW5YA17_9SPHI</name>
<protein>
    <submittedName>
        <fullName evidence="3">SHOCT domain-containing protein</fullName>
    </submittedName>
</protein>
<dbReference type="Pfam" id="PF09851">
    <property type="entry name" value="SHOCT"/>
    <property type="match status" value="1"/>
</dbReference>
<accession>A0ABW5YA17</accession>
<organism evidence="3 4">
    <name type="scientific">Mucilaginibacter ximonensis</name>
    <dbReference type="NCBI Taxonomy" id="538021"/>
    <lineage>
        <taxon>Bacteria</taxon>
        <taxon>Pseudomonadati</taxon>
        <taxon>Bacteroidota</taxon>
        <taxon>Sphingobacteriia</taxon>
        <taxon>Sphingobacteriales</taxon>
        <taxon>Sphingobacteriaceae</taxon>
        <taxon>Mucilaginibacter</taxon>
    </lineage>
</organism>
<gene>
    <name evidence="3" type="ORF">ACFS5N_07115</name>
</gene>
<dbReference type="Proteomes" id="UP001597557">
    <property type="component" value="Unassembled WGS sequence"/>
</dbReference>
<comment type="caution">
    <text evidence="3">The sequence shown here is derived from an EMBL/GenBank/DDBJ whole genome shotgun (WGS) entry which is preliminary data.</text>
</comment>
<reference evidence="4" key="1">
    <citation type="journal article" date="2019" name="Int. J. Syst. Evol. Microbiol.">
        <title>The Global Catalogue of Microorganisms (GCM) 10K type strain sequencing project: providing services to taxonomists for standard genome sequencing and annotation.</title>
        <authorList>
            <consortium name="The Broad Institute Genomics Platform"/>
            <consortium name="The Broad Institute Genome Sequencing Center for Infectious Disease"/>
            <person name="Wu L."/>
            <person name="Ma J."/>
        </authorList>
    </citation>
    <scope>NUCLEOTIDE SEQUENCE [LARGE SCALE GENOMIC DNA]</scope>
    <source>
        <strain evidence="4">KCTC 22437</strain>
    </source>
</reference>
<feature type="domain" description="SHOCT" evidence="2">
    <location>
        <begin position="146"/>
        <end position="173"/>
    </location>
</feature>
<dbReference type="EMBL" id="JBHUPD010000001">
    <property type="protein sequence ID" value="MFD2872229.1"/>
    <property type="molecule type" value="Genomic_DNA"/>
</dbReference>
<feature type="chain" id="PRO_5047227541" evidence="1">
    <location>
        <begin position="19"/>
        <end position="175"/>
    </location>
</feature>
<keyword evidence="4" id="KW-1185">Reference proteome</keyword>
<evidence type="ECO:0000313" key="4">
    <source>
        <dbReference type="Proteomes" id="UP001597557"/>
    </source>
</evidence>
<keyword evidence="1" id="KW-0732">Signal</keyword>